<proteinExistence type="predicted"/>
<protein>
    <submittedName>
        <fullName evidence="1">Uncharacterized protein</fullName>
    </submittedName>
</protein>
<reference evidence="1" key="1">
    <citation type="submission" date="2020-11" db="EMBL/GenBank/DDBJ databases">
        <authorList>
            <person name="Tran Van P."/>
        </authorList>
    </citation>
    <scope>NUCLEOTIDE SEQUENCE</scope>
</reference>
<sequence>MWLELMGVVLFLLALAELLKSYFQKKQCLPNQPFPYQCWRLLWLRARSSFGGSKARATILVLREFQ</sequence>
<accession>A0A7R8ZWF2</accession>
<organism evidence="1">
    <name type="scientific">Cyprideis torosa</name>
    <dbReference type="NCBI Taxonomy" id="163714"/>
    <lineage>
        <taxon>Eukaryota</taxon>
        <taxon>Metazoa</taxon>
        <taxon>Ecdysozoa</taxon>
        <taxon>Arthropoda</taxon>
        <taxon>Crustacea</taxon>
        <taxon>Oligostraca</taxon>
        <taxon>Ostracoda</taxon>
        <taxon>Podocopa</taxon>
        <taxon>Podocopida</taxon>
        <taxon>Cytherocopina</taxon>
        <taxon>Cytheroidea</taxon>
        <taxon>Cytherideidae</taxon>
        <taxon>Cyprideis</taxon>
    </lineage>
</organism>
<gene>
    <name evidence="1" type="ORF">CTOB1V02_LOCUS12247</name>
</gene>
<dbReference type="AlphaFoldDB" id="A0A7R8ZWF2"/>
<feature type="non-terminal residue" evidence="1">
    <location>
        <position position="1"/>
    </location>
</feature>
<evidence type="ECO:0000313" key="1">
    <source>
        <dbReference type="EMBL" id="CAD7234431.1"/>
    </source>
</evidence>
<dbReference type="EMBL" id="OB668687">
    <property type="protein sequence ID" value="CAD7234431.1"/>
    <property type="molecule type" value="Genomic_DNA"/>
</dbReference>
<name>A0A7R8ZWF2_9CRUS</name>